<gene>
    <name evidence="3" type="ORF">GSTUAT00008422001</name>
</gene>
<dbReference type="Proteomes" id="UP001412239">
    <property type="component" value="Unassembled WGS sequence"/>
</dbReference>
<protein>
    <recommendedName>
        <fullName evidence="2">BTB domain-containing protein</fullName>
    </recommendedName>
</protein>
<name>A0A292PLY3_9PEZI</name>
<dbReference type="SUPFAM" id="SSF54695">
    <property type="entry name" value="POZ domain"/>
    <property type="match status" value="1"/>
</dbReference>
<feature type="compositionally biased region" description="Polar residues" evidence="1">
    <location>
        <begin position="843"/>
        <end position="866"/>
    </location>
</feature>
<evidence type="ECO:0000259" key="2">
    <source>
        <dbReference type="PROSITE" id="PS50097"/>
    </source>
</evidence>
<sequence>ASSKLFPTRYYNLQHDITTSTTSLSFYFDRYTSDFALPSFPPLYHLHRYSAFTHPDPPPRASLVIESASTLVECRNGASLQQTSSYRMTAGDNGYTGNSSGNSNNASSSGSGSGSGSSSGNVDGHRDGLCNLVEGLTLSPVTSPISPTSPSSAPLFNHPSQSIFNNPGIGSSASSLLAVPYSNAGARLHSFTSRPLSYSCGSGSPLAIASSSVKATAVTGGSSGNSSRGTGSDPAVKEVDDPTTPVGQLDKASAPNTFSRLFATPTPQATFSRSGRNCSYRGSDSVKLEEFLYTRGFLEGACSDVTIIAFGSRYCLHRLILDRSPFFSSCFNGGPWLESTSSEISLSPSDPNITQHAFELALGRLYGHVDRTEEDRHALPLLAAASYLDLQDLAESCASSLLRNLKTSNISTVARFVTNSYYGPLTDRLMESAKAMLYRDGWEMSFEEWEGISGEVAAEIIGYDGFYVPSEWLRYCFVKEMIDWRICHSFSYNRATNEGCSLDDDDYDADGASAFEEDETDVKPLRELLEKGIYYIHMSFEELQKIENSRDVLGRRTVTQDTIREALWNQIRLRQKVMNVPLNSPDLGITETENVRQPTPLGRKSSQRLPTPRFGEKLGDSGSGRVTPTRQDDGDDGLDGPDTPTTIRGRQTKRKYYIPTEDTTTVIGDCQDTPQHLVVSHPAHRTSTSRASECQTGVERAGGDEDRDSSIPFEELRYSEFPPFRFSAEFKSVHCLKEKKRVYSKTVFYAGSHWNIYIQKVRSKNLQLGVYLHRAKGETAGGSHGGSSASRDAESVGQVITVDEKIGTLELHTRSTNHSAEGLGDVTVTTDGDVTTSTFTDGNTSGRPGANTSAARSAVPQPSSSEVGVPAVPYYVDSRPMIQTYFKIFSPSRKGKVLSMFSSGPDSFNFSQSWGWKSSSLILEEGMIGGDVDKDARLRFMVVLG</sequence>
<proteinExistence type="predicted"/>
<dbReference type="EMBL" id="LN891204">
    <property type="protein sequence ID" value="CUS07493.1"/>
    <property type="molecule type" value="Genomic_DNA"/>
</dbReference>
<reference evidence="3" key="1">
    <citation type="submission" date="2015-10" db="EMBL/GenBank/DDBJ databases">
        <authorList>
            <person name="Regsiter A."/>
            <person name="william w."/>
        </authorList>
    </citation>
    <scope>NUCLEOTIDE SEQUENCE</scope>
    <source>
        <strain evidence="3">Montdore</strain>
    </source>
</reference>
<feature type="region of interest" description="Disordered" evidence="1">
    <location>
        <begin position="836"/>
        <end position="866"/>
    </location>
</feature>
<feature type="compositionally biased region" description="Low complexity" evidence="1">
    <location>
        <begin position="97"/>
        <end position="110"/>
    </location>
</feature>
<organism evidence="3 4">
    <name type="scientific">Tuber aestivum</name>
    <name type="common">summer truffle</name>
    <dbReference type="NCBI Taxonomy" id="59557"/>
    <lineage>
        <taxon>Eukaryota</taxon>
        <taxon>Fungi</taxon>
        <taxon>Dikarya</taxon>
        <taxon>Ascomycota</taxon>
        <taxon>Pezizomycotina</taxon>
        <taxon>Pezizomycetes</taxon>
        <taxon>Pezizales</taxon>
        <taxon>Tuberaceae</taxon>
        <taxon>Tuber</taxon>
    </lineage>
</organism>
<dbReference type="Pfam" id="PF00651">
    <property type="entry name" value="BTB"/>
    <property type="match status" value="1"/>
</dbReference>
<feature type="region of interest" description="Disordered" evidence="1">
    <location>
        <begin position="217"/>
        <end position="252"/>
    </location>
</feature>
<dbReference type="PANTHER" id="PTHR47369">
    <property type="entry name" value="BTB/POZ DOMAIN-CONTAINING PROTEIN"/>
    <property type="match status" value="1"/>
</dbReference>
<dbReference type="Gene3D" id="3.30.710.10">
    <property type="entry name" value="Potassium Channel Kv1.1, Chain A"/>
    <property type="match status" value="1"/>
</dbReference>
<accession>A0A292PLY3</accession>
<evidence type="ECO:0000256" key="1">
    <source>
        <dbReference type="SAM" id="MobiDB-lite"/>
    </source>
</evidence>
<feature type="non-terminal residue" evidence="3">
    <location>
        <position position="945"/>
    </location>
</feature>
<dbReference type="PROSITE" id="PS50097">
    <property type="entry name" value="BTB"/>
    <property type="match status" value="1"/>
</dbReference>
<feature type="region of interest" description="Disordered" evidence="1">
    <location>
        <begin position="83"/>
        <end position="126"/>
    </location>
</feature>
<feature type="non-terminal residue" evidence="3">
    <location>
        <position position="1"/>
    </location>
</feature>
<feature type="domain" description="BTB" evidence="2">
    <location>
        <begin position="303"/>
        <end position="366"/>
    </location>
</feature>
<keyword evidence="4" id="KW-1185">Reference proteome</keyword>
<feature type="region of interest" description="Disordered" evidence="1">
    <location>
        <begin position="583"/>
        <end position="650"/>
    </location>
</feature>
<dbReference type="AlphaFoldDB" id="A0A292PLY3"/>
<feature type="compositionally biased region" description="Polar residues" evidence="1">
    <location>
        <begin position="685"/>
        <end position="695"/>
    </location>
</feature>
<feature type="region of interest" description="Disordered" evidence="1">
    <location>
        <begin position="681"/>
        <end position="709"/>
    </location>
</feature>
<dbReference type="SMART" id="SM00225">
    <property type="entry name" value="BTB"/>
    <property type="match status" value="1"/>
</dbReference>
<evidence type="ECO:0000313" key="4">
    <source>
        <dbReference type="Proteomes" id="UP001412239"/>
    </source>
</evidence>
<dbReference type="PANTHER" id="PTHR47369:SF1">
    <property type="entry name" value="BTB_POZ DOMAIN-CONTAINING PROTEIN"/>
    <property type="match status" value="1"/>
</dbReference>
<dbReference type="InterPro" id="IPR011333">
    <property type="entry name" value="SKP1/BTB/POZ_sf"/>
</dbReference>
<evidence type="ECO:0000313" key="3">
    <source>
        <dbReference type="EMBL" id="CUS07493.1"/>
    </source>
</evidence>
<dbReference type="InterPro" id="IPR000210">
    <property type="entry name" value="BTB/POZ_dom"/>
</dbReference>